<accession>A0ABQ0VG40</accession>
<gene>
    <name evidence="1" type="ORF">EMU01_27880</name>
</gene>
<protein>
    <recommendedName>
        <fullName evidence="3">DUF961 domain-containing protein</fullName>
    </recommendedName>
</protein>
<dbReference type="EMBL" id="BJWA01000030">
    <property type="protein sequence ID" value="GEL81644.1"/>
    <property type="molecule type" value="Genomic_DNA"/>
</dbReference>
<dbReference type="GeneID" id="61000080"/>
<dbReference type="RefSeq" id="WP_071867892.1">
    <property type="nucleotide sequence ID" value="NZ_BJWA01000030.1"/>
</dbReference>
<evidence type="ECO:0000313" key="2">
    <source>
        <dbReference type="Proteomes" id="UP000321175"/>
    </source>
</evidence>
<sequence length="135" mass="15186">MGLNFKDNVIENFDVAGTFGKMNFLEVETIFERDTENKVTDVAREQRVTIYSEKLNDQVEIAISPDYEVKGIEYDDEIELTGHITARAWLSTYEGYNNSVQSEQAFKIRSAGIRKVGGATSNAPAQPAKEKQESK</sequence>
<evidence type="ECO:0008006" key="3">
    <source>
        <dbReference type="Google" id="ProtNLM"/>
    </source>
</evidence>
<keyword evidence="2" id="KW-1185">Reference proteome</keyword>
<name>A0ABQ0VG40_ENTMU</name>
<reference evidence="1 2" key="1">
    <citation type="submission" date="2019-07" db="EMBL/GenBank/DDBJ databases">
        <title>Whole genome shotgun sequence of Enterococcus mundtii NBRC 100490.</title>
        <authorList>
            <person name="Hosoyama A."/>
            <person name="Uohara A."/>
            <person name="Ohji S."/>
            <person name="Ichikawa N."/>
        </authorList>
    </citation>
    <scope>NUCLEOTIDE SEQUENCE [LARGE SCALE GENOMIC DNA]</scope>
    <source>
        <strain evidence="1 2">NBRC 100490</strain>
    </source>
</reference>
<dbReference type="InterPro" id="IPR010365">
    <property type="entry name" value="DUF961"/>
</dbReference>
<organism evidence="1 2">
    <name type="scientific">Enterococcus mundtii</name>
    <dbReference type="NCBI Taxonomy" id="53346"/>
    <lineage>
        <taxon>Bacteria</taxon>
        <taxon>Bacillati</taxon>
        <taxon>Bacillota</taxon>
        <taxon>Bacilli</taxon>
        <taxon>Lactobacillales</taxon>
        <taxon>Enterococcaceae</taxon>
        <taxon>Enterococcus</taxon>
    </lineage>
</organism>
<comment type="caution">
    <text evidence="1">The sequence shown here is derived from an EMBL/GenBank/DDBJ whole genome shotgun (WGS) entry which is preliminary data.</text>
</comment>
<dbReference type="Proteomes" id="UP000321175">
    <property type="component" value="Unassembled WGS sequence"/>
</dbReference>
<dbReference type="Pfam" id="PF06125">
    <property type="entry name" value="DUF961"/>
    <property type="match status" value="1"/>
</dbReference>
<dbReference type="InterPro" id="IPR038620">
    <property type="entry name" value="YdcP-like_sf"/>
</dbReference>
<dbReference type="Gene3D" id="2.40.50.390">
    <property type="entry name" value="Conjugative transposon protein, DUF961"/>
    <property type="match status" value="1"/>
</dbReference>
<proteinExistence type="predicted"/>
<evidence type="ECO:0000313" key="1">
    <source>
        <dbReference type="EMBL" id="GEL81644.1"/>
    </source>
</evidence>